<proteinExistence type="inferred from homology"/>
<evidence type="ECO:0000313" key="5">
    <source>
        <dbReference type="EMBL" id="MFK9093847.1"/>
    </source>
</evidence>
<reference evidence="5 6" key="1">
    <citation type="submission" date="2024-11" db="EMBL/GenBank/DDBJ databases">
        <authorList>
            <person name="Lucas J.A."/>
        </authorList>
    </citation>
    <scope>NUCLEOTIDE SEQUENCE [LARGE SCALE GENOMIC DNA]</scope>
    <source>
        <strain evidence="5 6">Z 5.4</strain>
    </source>
</reference>
<keyword evidence="2" id="KW-0808">Transferase</keyword>
<dbReference type="PROSITE" id="PS00583">
    <property type="entry name" value="PFKB_KINASES_1"/>
    <property type="match status" value="1"/>
</dbReference>
<dbReference type="PANTHER" id="PTHR43085:SF41">
    <property type="entry name" value="FRUCTOSELYSINE 6-KINASE"/>
    <property type="match status" value="1"/>
</dbReference>
<comment type="similarity">
    <text evidence="1">Belongs to the carbohydrate kinase PfkB family.</text>
</comment>
<dbReference type="PANTHER" id="PTHR43085">
    <property type="entry name" value="HEXOKINASE FAMILY MEMBER"/>
    <property type="match status" value="1"/>
</dbReference>
<sequence>MCKVLGIGDNVGDIYISSNEMFPGGQALNFAVYSKMLGGDSAYMGVFGRDAIAKHLISTLDLLEIDHKYCRQFEGENGYAVIKIINGDRVFVKSNRGGIQKEKPIVLDFNDKQYIKTFDLIHTSNNSYLNHQLQSIHELGVPISYDFSYKWKDWETTKEICPYIDFGFISCSSSMSMDESKEICKKIHELGCRMTIATMGGKGAWLYDGEAMLFQQAKTIEAIDTLGAGDSFAASFLIHFLRERKMNLDRIKNNLRFRESLYKSAMDKAATFAADTCLLRGAFGHGIEVPKSINY</sequence>
<keyword evidence="3 5" id="KW-0418">Kinase</keyword>
<gene>
    <name evidence="5" type="ORF">ACJEBI_20500</name>
</gene>
<feature type="domain" description="Carbohydrate kinase PfkB" evidence="4">
    <location>
        <begin position="15"/>
        <end position="244"/>
    </location>
</feature>
<dbReference type="EMBL" id="JBJHQH010000017">
    <property type="protein sequence ID" value="MFK9093847.1"/>
    <property type="molecule type" value="Genomic_DNA"/>
</dbReference>
<evidence type="ECO:0000256" key="2">
    <source>
        <dbReference type="ARBA" id="ARBA00022679"/>
    </source>
</evidence>
<keyword evidence="6" id="KW-1185">Reference proteome</keyword>
<evidence type="ECO:0000259" key="4">
    <source>
        <dbReference type="Pfam" id="PF00294"/>
    </source>
</evidence>
<dbReference type="Proteomes" id="UP001623041">
    <property type="component" value="Unassembled WGS sequence"/>
</dbReference>
<dbReference type="Pfam" id="PF00294">
    <property type="entry name" value="PfkB"/>
    <property type="match status" value="1"/>
</dbReference>
<dbReference type="InterPro" id="IPR050306">
    <property type="entry name" value="PfkB_Carbo_kinase"/>
</dbReference>
<evidence type="ECO:0000256" key="1">
    <source>
        <dbReference type="ARBA" id="ARBA00010688"/>
    </source>
</evidence>
<accession>A0ABW8RMQ6</accession>
<evidence type="ECO:0000313" key="6">
    <source>
        <dbReference type="Proteomes" id="UP001623041"/>
    </source>
</evidence>
<dbReference type="InterPro" id="IPR002173">
    <property type="entry name" value="Carboh/pur_kinase_PfkB_CS"/>
</dbReference>
<comment type="caution">
    <text evidence="5">The sequence shown here is derived from an EMBL/GenBank/DDBJ whole genome shotgun (WGS) entry which is preliminary data.</text>
</comment>
<dbReference type="SUPFAM" id="SSF53613">
    <property type="entry name" value="Ribokinase-like"/>
    <property type="match status" value="1"/>
</dbReference>
<dbReference type="InterPro" id="IPR029056">
    <property type="entry name" value="Ribokinase-like"/>
</dbReference>
<evidence type="ECO:0000256" key="3">
    <source>
        <dbReference type="ARBA" id="ARBA00022777"/>
    </source>
</evidence>
<dbReference type="Gene3D" id="3.40.1190.20">
    <property type="match status" value="1"/>
</dbReference>
<dbReference type="InterPro" id="IPR011611">
    <property type="entry name" value="PfkB_dom"/>
</dbReference>
<protein>
    <submittedName>
        <fullName evidence="5">PfkB family carbohydrate kinase</fullName>
    </submittedName>
</protein>
<name>A0ABW8RMQ6_9BACI</name>
<dbReference type="GO" id="GO:0016301">
    <property type="term" value="F:kinase activity"/>
    <property type="evidence" value="ECO:0007669"/>
    <property type="project" value="UniProtKB-KW"/>
</dbReference>
<dbReference type="RefSeq" id="WP_406582345.1">
    <property type="nucleotide sequence ID" value="NZ_JBJHQH010000017.1"/>
</dbReference>
<organism evidence="5 6">
    <name type="scientific">Bacillus salipaludis</name>
    <dbReference type="NCBI Taxonomy" id="2547811"/>
    <lineage>
        <taxon>Bacteria</taxon>
        <taxon>Bacillati</taxon>
        <taxon>Bacillota</taxon>
        <taxon>Bacilli</taxon>
        <taxon>Bacillales</taxon>
        <taxon>Bacillaceae</taxon>
        <taxon>Bacillus</taxon>
    </lineage>
</organism>